<organism evidence="18 19">
    <name type="scientific">Tropilaelaps mercedesae</name>
    <dbReference type="NCBI Taxonomy" id="418985"/>
    <lineage>
        <taxon>Eukaryota</taxon>
        <taxon>Metazoa</taxon>
        <taxon>Ecdysozoa</taxon>
        <taxon>Arthropoda</taxon>
        <taxon>Chelicerata</taxon>
        <taxon>Arachnida</taxon>
        <taxon>Acari</taxon>
        <taxon>Parasitiformes</taxon>
        <taxon>Mesostigmata</taxon>
        <taxon>Gamasina</taxon>
        <taxon>Dermanyssoidea</taxon>
        <taxon>Laelapidae</taxon>
        <taxon>Tropilaelaps</taxon>
    </lineage>
</organism>
<dbReference type="FunFam" id="3.30.50.10:FF:000003">
    <property type="entry name" value="Nuclear orphan receptor ROR-beta"/>
    <property type="match status" value="1"/>
</dbReference>
<comment type="caution">
    <text evidence="18">The sequence shown here is derived from an EMBL/GenBank/DDBJ whole genome shotgun (WGS) entry which is preliminary data.</text>
</comment>
<feature type="domain" description="Nuclear receptor" evidence="16">
    <location>
        <begin position="13"/>
        <end position="88"/>
    </location>
</feature>
<evidence type="ECO:0000256" key="9">
    <source>
        <dbReference type="ARBA" id="ARBA00023170"/>
    </source>
</evidence>
<evidence type="ECO:0000256" key="2">
    <source>
        <dbReference type="ARBA" id="ARBA00008092"/>
    </source>
</evidence>
<evidence type="ECO:0000256" key="11">
    <source>
        <dbReference type="ARBA" id="ARBA00055215"/>
    </source>
</evidence>
<dbReference type="PANTHER" id="PTHR45805">
    <property type="entry name" value="NUCLEAR HORMONE RECEPTOR HR3-RELATED"/>
    <property type="match status" value="1"/>
</dbReference>
<evidence type="ECO:0000256" key="6">
    <source>
        <dbReference type="ARBA" id="ARBA00023015"/>
    </source>
</evidence>
<dbReference type="InterPro" id="IPR001728">
    <property type="entry name" value="ThyrH_rcpt"/>
</dbReference>
<evidence type="ECO:0000259" key="17">
    <source>
        <dbReference type="PROSITE" id="PS51843"/>
    </source>
</evidence>
<dbReference type="PRINTS" id="PR00047">
    <property type="entry name" value="STROIDFINGER"/>
</dbReference>
<reference evidence="18 19" key="1">
    <citation type="journal article" date="2017" name="Gigascience">
        <title>Draft genome of the honey bee ectoparasitic mite, Tropilaelaps mercedesae, is shaped by the parasitic life history.</title>
        <authorList>
            <person name="Dong X."/>
            <person name="Armstrong S.D."/>
            <person name="Xia D."/>
            <person name="Makepeace B.L."/>
            <person name="Darby A.C."/>
            <person name="Kadowaki T."/>
        </authorList>
    </citation>
    <scope>NUCLEOTIDE SEQUENCE [LARGE SCALE GENOMIC DNA]</scope>
    <source>
        <strain evidence="18">Wuxi-XJTLU</strain>
    </source>
</reference>
<evidence type="ECO:0000313" key="18">
    <source>
        <dbReference type="EMBL" id="OQR73455.1"/>
    </source>
</evidence>
<evidence type="ECO:0000256" key="1">
    <source>
        <dbReference type="ARBA" id="ARBA00004123"/>
    </source>
</evidence>
<gene>
    <name evidence="18" type="ORF">BIW11_09718</name>
</gene>
<dbReference type="Proteomes" id="UP000192247">
    <property type="component" value="Unassembled WGS sequence"/>
</dbReference>
<dbReference type="Gene3D" id="3.30.50.10">
    <property type="entry name" value="Erythroid Transcription Factor GATA-1, subunit A"/>
    <property type="match status" value="1"/>
</dbReference>
<evidence type="ECO:0000256" key="13">
    <source>
        <dbReference type="ARBA" id="ARBA00077334"/>
    </source>
</evidence>
<dbReference type="InterPro" id="IPR013088">
    <property type="entry name" value="Znf_NHR/GATA"/>
</dbReference>
<feature type="non-terminal residue" evidence="18">
    <location>
        <position position="1"/>
    </location>
</feature>
<dbReference type="PRINTS" id="PR00546">
    <property type="entry name" value="THYROIDHORMR"/>
</dbReference>
<keyword evidence="9 14" id="KW-0675">Receptor</keyword>
<dbReference type="CDD" id="cd07165">
    <property type="entry name" value="NR_DBD_DmE78_like"/>
    <property type="match status" value="1"/>
</dbReference>
<dbReference type="InterPro" id="IPR001628">
    <property type="entry name" value="Znf_hrmn_rcpt"/>
</dbReference>
<dbReference type="SMART" id="SM00430">
    <property type="entry name" value="HOLI"/>
    <property type="match status" value="1"/>
</dbReference>
<keyword evidence="19" id="KW-1185">Reference proteome</keyword>
<dbReference type="PROSITE" id="PS00031">
    <property type="entry name" value="NUCLEAR_REC_DBD_1"/>
    <property type="match status" value="1"/>
</dbReference>
<sequence length="388" mass="44340">DGRVIASNQNKPFVPCKVCGDKASGYHYGVTSCEGCKGFFRRSIQKQIEYRCLRDGKCLVIRLNRNRCQYCRFKKCLAVGMSKDSVRYGRVPKRSRERQEETHVSSSDDQAAAAARELETQQLALYDVILNISQAHLAHCSYTHERTRSLIRKPILMMVPDIVERNAASTNACIESQRELWWQQIAVFLTPSIHDVVEFAKRIPGFLDFTQDDQLILIKLGFFEVWLVHVSRSVLPADESSRGAVTFSDGTYVSHDQFDFVFDSEFATSMFNFFASFNGFNLNDTEIGLFCALALLTNAISERTTLHDSQTVEQSQTKLVEALKLQMCRNRSGDQELFNQLIGKLPELRQLGRRHAEHLQWLRARWQTLHLLPPLFAEIFDIQTVASG</sequence>
<dbReference type="OrthoDB" id="6081310at2759"/>
<comment type="function">
    <text evidence="11">Putative receptor whose ligand is not yet known.</text>
</comment>
<dbReference type="PROSITE" id="PS51030">
    <property type="entry name" value="NUCLEAR_REC_DBD_2"/>
    <property type="match status" value="1"/>
</dbReference>
<feature type="domain" description="NR LBD" evidence="17">
    <location>
        <begin position="142"/>
        <end position="381"/>
    </location>
</feature>
<keyword evidence="4 14" id="KW-0863">Zinc-finger</keyword>
<dbReference type="PANTHER" id="PTHR45805:SF10">
    <property type="entry name" value="ECDYSONE-INDUCED PROTEIN 78C"/>
    <property type="match status" value="1"/>
</dbReference>
<dbReference type="SUPFAM" id="SSF48508">
    <property type="entry name" value="Nuclear receptor ligand-binding domain"/>
    <property type="match status" value="1"/>
</dbReference>
<evidence type="ECO:0000256" key="8">
    <source>
        <dbReference type="ARBA" id="ARBA00023163"/>
    </source>
</evidence>
<dbReference type="GO" id="GO:0004879">
    <property type="term" value="F:nuclear receptor activity"/>
    <property type="evidence" value="ECO:0007669"/>
    <property type="project" value="InterPro"/>
</dbReference>
<dbReference type="InterPro" id="IPR001723">
    <property type="entry name" value="Nuclear_hrmn_rcpt"/>
</dbReference>
<evidence type="ECO:0000256" key="7">
    <source>
        <dbReference type="ARBA" id="ARBA00023125"/>
    </source>
</evidence>
<dbReference type="GO" id="GO:0008270">
    <property type="term" value="F:zinc ion binding"/>
    <property type="evidence" value="ECO:0007669"/>
    <property type="project" value="UniProtKB-KW"/>
</dbReference>
<evidence type="ECO:0000256" key="10">
    <source>
        <dbReference type="ARBA" id="ARBA00023242"/>
    </source>
</evidence>
<dbReference type="FunCoup" id="A0A1V9XIT8">
    <property type="interactions" value="40"/>
</dbReference>
<evidence type="ECO:0000313" key="19">
    <source>
        <dbReference type="Proteomes" id="UP000192247"/>
    </source>
</evidence>
<accession>A0A1V9XIT8</accession>
<keyword evidence="7 14" id="KW-0238">DNA-binding</keyword>
<keyword evidence="6 14" id="KW-0805">Transcription regulation</keyword>
<name>A0A1V9XIT8_9ACAR</name>
<dbReference type="Gene3D" id="1.10.565.10">
    <property type="entry name" value="Retinoid X Receptor"/>
    <property type="match status" value="1"/>
</dbReference>
<dbReference type="SMART" id="SM00399">
    <property type="entry name" value="ZnF_C4"/>
    <property type="match status" value="1"/>
</dbReference>
<dbReference type="InterPro" id="IPR035500">
    <property type="entry name" value="NHR-like_dom_sf"/>
</dbReference>
<feature type="region of interest" description="Disordered" evidence="15">
    <location>
        <begin position="88"/>
        <end position="111"/>
    </location>
</feature>
<dbReference type="InParanoid" id="A0A1V9XIT8"/>
<evidence type="ECO:0000256" key="14">
    <source>
        <dbReference type="RuleBase" id="RU004334"/>
    </source>
</evidence>
<comment type="subcellular location">
    <subcellularLocation>
        <location evidence="1 14">Nucleus</location>
    </subcellularLocation>
</comment>
<dbReference type="GO" id="GO:0043565">
    <property type="term" value="F:sequence-specific DNA binding"/>
    <property type="evidence" value="ECO:0007669"/>
    <property type="project" value="InterPro"/>
</dbReference>
<dbReference type="GO" id="GO:0005634">
    <property type="term" value="C:nucleus"/>
    <property type="evidence" value="ECO:0007669"/>
    <property type="project" value="UniProtKB-SubCell"/>
</dbReference>
<dbReference type="EMBL" id="MNPL01009914">
    <property type="protein sequence ID" value="OQR73455.1"/>
    <property type="molecule type" value="Genomic_DNA"/>
</dbReference>
<comment type="similarity">
    <text evidence="2">Belongs to the nuclear hormone receptor family. NR1 subfamily.</text>
</comment>
<keyword evidence="5 14" id="KW-0862">Zinc</keyword>
<proteinExistence type="inferred from homology"/>
<dbReference type="InterPro" id="IPR000536">
    <property type="entry name" value="Nucl_hrmn_rcpt_lig-bd"/>
</dbReference>
<evidence type="ECO:0000259" key="16">
    <source>
        <dbReference type="PROSITE" id="PS51030"/>
    </source>
</evidence>
<dbReference type="SUPFAM" id="SSF57716">
    <property type="entry name" value="Glucocorticoid receptor-like (DNA-binding domain)"/>
    <property type="match status" value="1"/>
</dbReference>
<dbReference type="Pfam" id="PF00105">
    <property type="entry name" value="zf-C4"/>
    <property type="match status" value="1"/>
</dbReference>
<evidence type="ECO:0000256" key="12">
    <source>
        <dbReference type="ARBA" id="ARBA00072676"/>
    </source>
</evidence>
<dbReference type="Pfam" id="PF00104">
    <property type="entry name" value="Hormone_recep"/>
    <property type="match status" value="1"/>
</dbReference>
<dbReference type="PRINTS" id="PR00398">
    <property type="entry name" value="STRDHORMONER"/>
</dbReference>
<evidence type="ECO:0000256" key="15">
    <source>
        <dbReference type="SAM" id="MobiDB-lite"/>
    </source>
</evidence>
<evidence type="ECO:0000256" key="4">
    <source>
        <dbReference type="ARBA" id="ARBA00022771"/>
    </source>
</evidence>
<evidence type="ECO:0000256" key="3">
    <source>
        <dbReference type="ARBA" id="ARBA00022723"/>
    </source>
</evidence>
<evidence type="ECO:0000256" key="5">
    <source>
        <dbReference type="ARBA" id="ARBA00022833"/>
    </source>
</evidence>
<dbReference type="PROSITE" id="PS51843">
    <property type="entry name" value="NR_LBD"/>
    <property type="match status" value="1"/>
</dbReference>
<protein>
    <recommendedName>
        <fullName evidence="12">Probable nuclear hormone receptor HR3</fullName>
    </recommendedName>
    <alternativeName>
        <fullName evidence="13">Nuclear receptor subfamily 1 group F member 4</fullName>
    </alternativeName>
</protein>
<keyword evidence="3 14" id="KW-0479">Metal-binding</keyword>
<keyword evidence="8 14" id="KW-0804">Transcription</keyword>
<keyword evidence="10 14" id="KW-0539">Nucleus</keyword>
<dbReference type="AlphaFoldDB" id="A0A1V9XIT8"/>
<dbReference type="STRING" id="418985.A0A1V9XIT8"/>